<evidence type="ECO:0000313" key="2">
    <source>
        <dbReference type="EMBL" id="SDL44879.1"/>
    </source>
</evidence>
<evidence type="ECO:0000259" key="1">
    <source>
        <dbReference type="SMART" id="SM00849"/>
    </source>
</evidence>
<dbReference type="Proteomes" id="UP000198662">
    <property type="component" value="Unassembled WGS sequence"/>
</dbReference>
<name>A0A1G9K5C9_9ACTN</name>
<dbReference type="Pfam" id="PF00753">
    <property type="entry name" value="Lactamase_B"/>
    <property type="match status" value="1"/>
</dbReference>
<dbReference type="SMART" id="SM00849">
    <property type="entry name" value="Lactamase_B"/>
    <property type="match status" value="1"/>
</dbReference>
<proteinExistence type="predicted"/>
<protein>
    <submittedName>
        <fullName evidence="2">Metallo-beta-lactamase superfamily protein</fullName>
    </submittedName>
</protein>
<organism evidence="2 3">
    <name type="scientific">Glycomyces sambucus</name>
    <dbReference type="NCBI Taxonomy" id="380244"/>
    <lineage>
        <taxon>Bacteria</taxon>
        <taxon>Bacillati</taxon>
        <taxon>Actinomycetota</taxon>
        <taxon>Actinomycetes</taxon>
        <taxon>Glycomycetales</taxon>
        <taxon>Glycomycetaceae</taxon>
        <taxon>Glycomyces</taxon>
    </lineage>
</organism>
<sequence length="335" mass="37287">MRRARLEADFSKGETPVTNTRRRTLIAGTLGGITISASTLDAAAAEPSRQIAFGPEGCEPDLEVDWHAGWPSSKHDPEPEIQSHAADEHTIVMRQNKSVNYEAPFMFLLFGNERALLIDTGATPEPEYFPLRATVDGHVSDWLDRHPRRKYELVVAHTHGHGDHKAADAQFAHRRRTTVVGPGLDEVLAHYGFDDWPATPREIDLGGRVVDVIPGPGHHPAATVFYDRWTRMLLTGDTFYPGRLYVDDWNAFETTVDTLVAWCDAHPVSHVVGCHVEMSVLPGVSYPRGWTYQPDEAPLPMTAAQLRELQAAVREIGGAPGKHVYDAFEVWYQAE</sequence>
<gene>
    <name evidence="2" type="ORF">SAMN05216298_3855</name>
</gene>
<dbReference type="InterPro" id="IPR036866">
    <property type="entry name" value="RibonucZ/Hydroxyglut_hydro"/>
</dbReference>
<accession>A0A1G9K5C9</accession>
<dbReference type="Gene3D" id="3.60.15.10">
    <property type="entry name" value="Ribonuclease Z/Hydroxyacylglutathione hydrolase-like"/>
    <property type="match status" value="1"/>
</dbReference>
<keyword evidence="3" id="KW-1185">Reference proteome</keyword>
<dbReference type="InterPro" id="IPR001279">
    <property type="entry name" value="Metallo-B-lactamas"/>
</dbReference>
<dbReference type="STRING" id="380244.SAMN05216298_3855"/>
<evidence type="ECO:0000313" key="3">
    <source>
        <dbReference type="Proteomes" id="UP000198662"/>
    </source>
</evidence>
<reference evidence="3" key="1">
    <citation type="submission" date="2016-10" db="EMBL/GenBank/DDBJ databases">
        <authorList>
            <person name="Varghese N."/>
            <person name="Submissions S."/>
        </authorList>
    </citation>
    <scope>NUCLEOTIDE SEQUENCE [LARGE SCALE GENOMIC DNA]</scope>
    <source>
        <strain evidence="3">CGMCC 4.3147</strain>
    </source>
</reference>
<dbReference type="EMBL" id="FNGF01000006">
    <property type="protein sequence ID" value="SDL44879.1"/>
    <property type="molecule type" value="Genomic_DNA"/>
</dbReference>
<dbReference type="SUPFAM" id="SSF56281">
    <property type="entry name" value="Metallo-hydrolase/oxidoreductase"/>
    <property type="match status" value="1"/>
</dbReference>
<feature type="domain" description="Metallo-beta-lactamase" evidence="1">
    <location>
        <begin position="103"/>
        <end position="275"/>
    </location>
</feature>
<dbReference type="AlphaFoldDB" id="A0A1G9K5C9"/>